<organism evidence="1 2">
    <name type="scientific">Hymenobacter jeollabukensis</name>
    <dbReference type="NCBI Taxonomy" id="2025313"/>
    <lineage>
        <taxon>Bacteria</taxon>
        <taxon>Pseudomonadati</taxon>
        <taxon>Bacteroidota</taxon>
        <taxon>Cytophagia</taxon>
        <taxon>Cytophagales</taxon>
        <taxon>Hymenobacteraceae</taxon>
        <taxon>Hymenobacter</taxon>
    </lineage>
</organism>
<dbReference type="EMBL" id="VAJM01000003">
    <property type="protein sequence ID" value="TLM93921.1"/>
    <property type="molecule type" value="Genomic_DNA"/>
</dbReference>
<evidence type="ECO:0000313" key="2">
    <source>
        <dbReference type="Proteomes" id="UP000305517"/>
    </source>
</evidence>
<name>A0A5R8WRW5_9BACT</name>
<dbReference type="Proteomes" id="UP000305517">
    <property type="component" value="Unassembled WGS sequence"/>
</dbReference>
<dbReference type="RefSeq" id="WP_138076370.1">
    <property type="nucleotide sequence ID" value="NZ_VAJM01000003.1"/>
</dbReference>
<gene>
    <name evidence="1" type="ORF">FDY95_07765</name>
</gene>
<evidence type="ECO:0000313" key="1">
    <source>
        <dbReference type="EMBL" id="TLM93921.1"/>
    </source>
</evidence>
<dbReference type="PANTHER" id="PTHR34714">
    <property type="entry name" value="EGF-LIKE DOMAIN-CONTAINING PROTEIN"/>
    <property type="match status" value="1"/>
</dbReference>
<dbReference type="AlphaFoldDB" id="A0A5R8WRW5"/>
<protein>
    <submittedName>
        <fullName evidence="1">Uncharacterized protein</fullName>
    </submittedName>
</protein>
<accession>A0A5R8WRW5</accession>
<dbReference type="PANTHER" id="PTHR34714:SF2">
    <property type="entry name" value="EGF-LIKE DOMAIN-CONTAINING PROTEIN"/>
    <property type="match status" value="1"/>
</dbReference>
<dbReference type="OrthoDB" id="8478831at2"/>
<reference evidence="1 2" key="1">
    <citation type="submission" date="2019-05" db="EMBL/GenBank/DDBJ databases">
        <title>Hymenobacter edaphi sp. nov., isolated from abandoned arsenic-contaminated farmland soil.</title>
        <authorList>
            <person name="Nie L."/>
        </authorList>
    </citation>
    <scope>NUCLEOTIDE SEQUENCE [LARGE SCALE GENOMIC DNA]</scope>
    <source>
        <strain evidence="1 2">1-3-3-8</strain>
    </source>
</reference>
<keyword evidence="2" id="KW-1185">Reference proteome</keyword>
<sequence>MESNSQLPQSAADWAALYNGLEVQARVPHATDAGISAVNATFRAMYLNLQDVRSQLDAAGVTPPVVTLYADVLTVPDHFTWVLNGAALVVQARRVEVGAQAAVVLDFRQTSTASFVFFAAEGSGTWTVQAVVAGQPQPSTFALTAPLASAGVHIGLDPQAGKPAQQPLTYAQGLPAELPEALPLALTNAFLFGSLLYDQNPPLALGIMTWVKNWAAEADELSGLFWRSTSLATLLTSQLNAQANGATFVPYLTASVYGQLAEAFVDEARQYESDYMALNTQSVLTAENIEQAKALRDNAQYQSAYVQGLKQQAGTNYQNAQAAVDKALQNFRAQQLKAQSIGINFENIGLPEYERKAIAEAIFELAGAVVVFAGAIALMAVGQEEAAPAAAGAAVATADSVAAAATTASTIAKLAKELSEVMKTLKKLVEGLQKVYELSMAIVKAASDIQGAQGSVKQLQDMDLDAEGADLSAADAWQIFSLHVHGVMAEPIAKGIGYAQDYQDALDVLVIYGQSLSSAQLAAVQAGQEYARVLLQEQLAAQQQARLDAYVNSLTAGQSITAAVMQQFYQRYLDAKESLLAALQNYRASYFYWAMAASQVRPQVIDPVNNLETGLQSLTAMKLDQAAALEHFNPAPETMSNKQVDITDPDFLAALRQQKPATWAMPADEADFLGLNRVRITAVRAWLEGARPQGQQKISLSIRTSGSYRDQLDGSGYQFTSAPLKRPFEYHVEAPASHQPNPDWQFADGTLGFIELDGNVDREVQYAYFQPTPFTEWTIQVNPAPANAGLDLSQVSKVTLQFEGSAIGTVVLRRAQQAAPAALAAEASA</sequence>
<proteinExistence type="predicted"/>
<comment type="caution">
    <text evidence="1">The sequence shown here is derived from an EMBL/GenBank/DDBJ whole genome shotgun (WGS) entry which is preliminary data.</text>
</comment>